<evidence type="ECO:0000313" key="2">
    <source>
        <dbReference type="EMBL" id="CAH0391093.1"/>
    </source>
</evidence>
<name>A0A9P0AIC2_BEMTA</name>
<dbReference type="AlphaFoldDB" id="A0A9P0AIC2"/>
<reference evidence="2" key="1">
    <citation type="submission" date="2021-12" db="EMBL/GenBank/DDBJ databases">
        <authorList>
            <person name="King R."/>
        </authorList>
    </citation>
    <scope>NUCLEOTIDE SEQUENCE</scope>
</reference>
<dbReference type="OrthoDB" id="278212at2759"/>
<protein>
    <recommendedName>
        <fullName evidence="4">Complement component 1 Q subcomponent-binding protein, mitochondrial</fullName>
    </recommendedName>
</protein>
<proteinExistence type="inferred from homology"/>
<dbReference type="InterPro" id="IPR036561">
    <property type="entry name" value="MAM33_sf"/>
</dbReference>
<evidence type="ECO:0008006" key="4">
    <source>
        <dbReference type="Google" id="ProtNLM"/>
    </source>
</evidence>
<dbReference type="SUPFAM" id="SSF54529">
    <property type="entry name" value="Mitochondrial glycoprotein MAM33-like"/>
    <property type="match status" value="1"/>
</dbReference>
<dbReference type="EMBL" id="OU963866">
    <property type="protein sequence ID" value="CAH0391093.1"/>
    <property type="molecule type" value="Genomic_DNA"/>
</dbReference>
<dbReference type="PANTHER" id="PTHR10826:SF1">
    <property type="entry name" value="COMPLEMENT COMPONENT 1 Q SUBCOMPONENT-BINDING PROTEIN, MITOCHONDRIAL"/>
    <property type="match status" value="1"/>
</dbReference>
<comment type="similarity">
    <text evidence="1">Belongs to the MAM33 family.</text>
</comment>
<evidence type="ECO:0000256" key="1">
    <source>
        <dbReference type="ARBA" id="ARBA00005457"/>
    </source>
</evidence>
<dbReference type="FunFam" id="3.10.280.10:FF:000005">
    <property type="entry name" value="Glycoprotein gC1qBP, putative"/>
    <property type="match status" value="1"/>
</dbReference>
<dbReference type="Pfam" id="PF02330">
    <property type="entry name" value="MAM33"/>
    <property type="match status" value="1"/>
</dbReference>
<dbReference type="InterPro" id="IPR003428">
    <property type="entry name" value="MAM33"/>
</dbReference>
<dbReference type="GO" id="GO:0042256">
    <property type="term" value="P:cytosolic ribosome assembly"/>
    <property type="evidence" value="ECO:0007669"/>
    <property type="project" value="TreeGrafter"/>
</dbReference>
<dbReference type="Proteomes" id="UP001152759">
    <property type="component" value="Chromosome 5"/>
</dbReference>
<gene>
    <name evidence="2" type="ORF">BEMITA_LOCUS9743</name>
</gene>
<dbReference type="GO" id="GO:0005759">
    <property type="term" value="C:mitochondrial matrix"/>
    <property type="evidence" value="ECO:0007669"/>
    <property type="project" value="InterPro"/>
</dbReference>
<dbReference type="Gene3D" id="3.10.280.10">
    <property type="entry name" value="Mitochondrial glycoprotein"/>
    <property type="match status" value="1"/>
</dbReference>
<evidence type="ECO:0000313" key="3">
    <source>
        <dbReference type="Proteomes" id="UP001152759"/>
    </source>
</evidence>
<accession>A0A9P0AIC2</accession>
<dbReference type="KEGG" id="btab:109030931"/>
<dbReference type="PANTHER" id="PTHR10826">
    <property type="entry name" value="COMPLEMENT COMPONENT 1"/>
    <property type="match status" value="1"/>
</dbReference>
<sequence length="276" mass="30917">MNGVVKSTLKSVFSKSFSSLVRQNVVNEPAKRQFARTLWHVCSNNDASSNNLGRIQQNQPSILCQCGCGAIRGAHTKGDYRESEKELAEFLTEEIDAEKKLQKQKTIPSEIEGFQVKLEGAEVTLTKKNGDETVQIFFNVNHSVDSEAEPEINPNADNPEVELRSKPTFEVELKRGSKVIGFTCSYLIDTDQSEDECGDIFGIDELAIYDKEWEDSTYAVSGQVLDGYLYDLLMNLLEEKGVSNEFVSKMSDLSTVYEHLSYINLLVQLQNFASGK</sequence>
<organism evidence="2 3">
    <name type="scientific">Bemisia tabaci</name>
    <name type="common">Sweetpotato whitefly</name>
    <name type="synonym">Aleurodes tabaci</name>
    <dbReference type="NCBI Taxonomy" id="7038"/>
    <lineage>
        <taxon>Eukaryota</taxon>
        <taxon>Metazoa</taxon>
        <taxon>Ecdysozoa</taxon>
        <taxon>Arthropoda</taxon>
        <taxon>Hexapoda</taxon>
        <taxon>Insecta</taxon>
        <taxon>Pterygota</taxon>
        <taxon>Neoptera</taxon>
        <taxon>Paraneoptera</taxon>
        <taxon>Hemiptera</taxon>
        <taxon>Sternorrhyncha</taxon>
        <taxon>Aleyrodoidea</taxon>
        <taxon>Aleyrodidae</taxon>
        <taxon>Aleyrodinae</taxon>
        <taxon>Bemisia</taxon>
    </lineage>
</organism>
<keyword evidence="3" id="KW-1185">Reference proteome</keyword>